<dbReference type="SMART" id="SM00382">
    <property type="entry name" value="AAA"/>
    <property type="match status" value="1"/>
</dbReference>
<dbReference type="Proteomes" id="UP000321934">
    <property type="component" value="Chromosome"/>
</dbReference>
<keyword evidence="7" id="KW-1185">Reference proteome</keyword>
<gene>
    <name evidence="6" type="ORF">Deia_00749</name>
</gene>
<dbReference type="PANTHER" id="PTHR43023">
    <property type="entry name" value="PROTEIN TRIGALACTOSYLDIACYLGLYCEROL 3, CHLOROPLASTIC"/>
    <property type="match status" value="1"/>
</dbReference>
<dbReference type="AlphaFoldDB" id="A0A5B8XDW7"/>
<dbReference type="GO" id="GO:0016887">
    <property type="term" value="F:ATP hydrolysis activity"/>
    <property type="evidence" value="ECO:0007669"/>
    <property type="project" value="InterPro"/>
</dbReference>
<protein>
    <submittedName>
        <fullName evidence="6">ABC transporter ATP-binding protein</fullName>
    </submittedName>
</protein>
<dbReference type="PROSITE" id="PS50893">
    <property type="entry name" value="ABC_TRANSPORTER_2"/>
    <property type="match status" value="1"/>
</dbReference>
<accession>A0A5B8XDW7</accession>
<organism evidence="6 7">
    <name type="scientific">Candidatus Deianiraea vastatrix</name>
    <dbReference type="NCBI Taxonomy" id="2163644"/>
    <lineage>
        <taxon>Bacteria</taxon>
        <taxon>Pseudomonadati</taxon>
        <taxon>Pseudomonadota</taxon>
        <taxon>Alphaproteobacteria</taxon>
        <taxon>Rickettsiales</taxon>
        <taxon>Candidatus Deianiraeaceae</taxon>
        <taxon>Candidatus Deianiraea</taxon>
    </lineage>
</organism>
<sequence>MDIEKKFGSNAVLRSVSGEFSASKSTIILGGSGTGKSVLIKIICSLLEQDSGKVAIDSQDMSKVSQITKDEIMDNIGFLFQSGALFDSLSVFENIAFKLINKKKMDKSKARDIAAEKLEMVGLKSHVLDLKPHELSGGMQKRVSLARTIASNPKVIFFDEPTTGLDPVMSEVINDLILKCGKTLGSTNVIVTHDMKSAAKLGDKIIFLYKGQVIWSGSRDNLFSSNNQYLDQFVNGKTTGPIVFN</sequence>
<keyword evidence="3 6" id="KW-0067">ATP-binding</keyword>
<evidence type="ECO:0000313" key="7">
    <source>
        <dbReference type="Proteomes" id="UP000321934"/>
    </source>
</evidence>
<dbReference type="EMBL" id="CP029077">
    <property type="protein sequence ID" value="QED23539.1"/>
    <property type="molecule type" value="Genomic_DNA"/>
</dbReference>
<dbReference type="InterPro" id="IPR003439">
    <property type="entry name" value="ABC_transporter-like_ATP-bd"/>
</dbReference>
<feature type="domain" description="ABC transporter" evidence="5">
    <location>
        <begin position="1"/>
        <end position="235"/>
    </location>
</feature>
<dbReference type="PROSITE" id="PS00211">
    <property type="entry name" value="ABC_TRANSPORTER_1"/>
    <property type="match status" value="1"/>
</dbReference>
<dbReference type="Pfam" id="PF00005">
    <property type="entry name" value="ABC_tran"/>
    <property type="match status" value="1"/>
</dbReference>
<dbReference type="RefSeq" id="WP_222912619.1">
    <property type="nucleotide sequence ID" value="NZ_CP029077.1"/>
</dbReference>
<evidence type="ECO:0000256" key="1">
    <source>
        <dbReference type="ARBA" id="ARBA00022448"/>
    </source>
</evidence>
<proteinExistence type="predicted"/>
<evidence type="ECO:0000256" key="4">
    <source>
        <dbReference type="ARBA" id="ARBA00024725"/>
    </source>
</evidence>
<evidence type="ECO:0000256" key="3">
    <source>
        <dbReference type="ARBA" id="ARBA00022840"/>
    </source>
</evidence>
<dbReference type="InterPro" id="IPR027417">
    <property type="entry name" value="P-loop_NTPase"/>
</dbReference>
<evidence type="ECO:0000256" key="2">
    <source>
        <dbReference type="ARBA" id="ARBA00022741"/>
    </source>
</evidence>
<dbReference type="Gene3D" id="3.40.50.300">
    <property type="entry name" value="P-loop containing nucleotide triphosphate hydrolases"/>
    <property type="match status" value="1"/>
</dbReference>
<keyword evidence="1" id="KW-0813">Transport</keyword>
<name>A0A5B8XDW7_9RICK</name>
<comment type="function">
    <text evidence="4">Part of an ABC transporter complex. Transmembrane domains (TMD) form a pore in the inner membrane and the ATP-binding domain (NBD) is responsible for energy generation.</text>
</comment>
<dbReference type="SUPFAM" id="SSF52540">
    <property type="entry name" value="P-loop containing nucleoside triphosphate hydrolases"/>
    <property type="match status" value="1"/>
</dbReference>
<dbReference type="InterPro" id="IPR017871">
    <property type="entry name" value="ABC_transporter-like_CS"/>
</dbReference>
<evidence type="ECO:0000313" key="6">
    <source>
        <dbReference type="EMBL" id="QED23539.1"/>
    </source>
</evidence>
<dbReference type="PANTHER" id="PTHR43023:SF6">
    <property type="entry name" value="INTERMEMBRANE PHOSPHOLIPID TRANSPORT SYSTEM ATP-BINDING PROTEIN MLAF"/>
    <property type="match status" value="1"/>
</dbReference>
<dbReference type="GO" id="GO:0005524">
    <property type="term" value="F:ATP binding"/>
    <property type="evidence" value="ECO:0007669"/>
    <property type="project" value="UniProtKB-KW"/>
</dbReference>
<dbReference type="InterPro" id="IPR003593">
    <property type="entry name" value="AAA+_ATPase"/>
</dbReference>
<keyword evidence="2" id="KW-0547">Nucleotide-binding</keyword>
<evidence type="ECO:0000259" key="5">
    <source>
        <dbReference type="PROSITE" id="PS50893"/>
    </source>
</evidence>
<reference evidence="6 7" key="1">
    <citation type="journal article" date="2019" name="ISME J.">
        <title>Deianiraea, an extracellular bacterium associated with the ciliate Paramecium, suggests an alternative scenario for the evolution of Rickettsiales.</title>
        <authorList>
            <person name="Castelli M."/>
            <person name="Sabaneyeva E."/>
            <person name="Lanzoni O."/>
            <person name="Lebedeva N."/>
            <person name="Floriano A.M."/>
            <person name="Gaiarsa S."/>
            <person name="Benken K."/>
            <person name="Modeo L."/>
            <person name="Bandi C."/>
            <person name="Potekhin A."/>
            <person name="Sassera D."/>
            <person name="Petroni G."/>
        </authorList>
    </citation>
    <scope>NUCLEOTIDE SEQUENCE [LARGE SCALE GENOMIC DNA]</scope>
    <source>
        <strain evidence="6">CyL4-1</strain>
    </source>
</reference>